<dbReference type="Proteomes" id="UP000191987">
    <property type="component" value="Unassembled WGS sequence"/>
</dbReference>
<comment type="similarity">
    <text evidence="1">Belongs to the virb1 family.</text>
</comment>
<feature type="region of interest" description="Disordered" evidence="2">
    <location>
        <begin position="35"/>
        <end position="61"/>
    </location>
</feature>
<dbReference type="RefSeq" id="WP_080816453.1">
    <property type="nucleotide sequence ID" value="NZ_LT009748.1"/>
</dbReference>
<accession>A0A1S7P0A4</accession>
<dbReference type="EMBL" id="FBWG01000003">
    <property type="protein sequence ID" value="CUX13779.1"/>
    <property type="molecule type" value="Genomic_DNA"/>
</dbReference>
<name>A0A1S7P0A4_9HYPH</name>
<dbReference type="Pfam" id="PF01464">
    <property type="entry name" value="SLT"/>
    <property type="match status" value="1"/>
</dbReference>
<evidence type="ECO:0000256" key="3">
    <source>
        <dbReference type="SAM" id="SignalP"/>
    </source>
</evidence>
<evidence type="ECO:0000256" key="2">
    <source>
        <dbReference type="SAM" id="MobiDB-lite"/>
    </source>
</evidence>
<protein>
    <submittedName>
        <fullName evidence="5">Lytic murein transglycosylase</fullName>
    </submittedName>
</protein>
<dbReference type="SUPFAM" id="SSF53955">
    <property type="entry name" value="Lysozyme-like"/>
    <property type="match status" value="1"/>
</dbReference>
<evidence type="ECO:0000313" key="6">
    <source>
        <dbReference type="Proteomes" id="UP000191987"/>
    </source>
</evidence>
<evidence type="ECO:0000256" key="1">
    <source>
        <dbReference type="ARBA" id="ARBA00009387"/>
    </source>
</evidence>
<feature type="signal peptide" evidence="3">
    <location>
        <begin position="1"/>
        <end position="24"/>
    </location>
</feature>
<gene>
    <name evidence="5" type="ORF">AGR7C_Cc110106</name>
</gene>
<dbReference type="InterPro" id="IPR023346">
    <property type="entry name" value="Lysozyme-like_dom_sf"/>
</dbReference>
<dbReference type="PROSITE" id="PS51257">
    <property type="entry name" value="PROKAR_LIPOPROTEIN"/>
    <property type="match status" value="1"/>
</dbReference>
<keyword evidence="3" id="KW-0732">Signal</keyword>
<proteinExistence type="inferred from homology"/>
<feature type="chain" id="PRO_5010526203" evidence="3">
    <location>
        <begin position="25"/>
        <end position="362"/>
    </location>
</feature>
<organism evidence="5 6">
    <name type="scientific">Agrobacterium deltaense Zutra 3/1</name>
    <dbReference type="NCBI Taxonomy" id="1183427"/>
    <lineage>
        <taxon>Bacteria</taxon>
        <taxon>Pseudomonadati</taxon>
        <taxon>Pseudomonadota</taxon>
        <taxon>Alphaproteobacteria</taxon>
        <taxon>Hyphomicrobiales</taxon>
        <taxon>Rhizobiaceae</taxon>
        <taxon>Rhizobium/Agrobacterium group</taxon>
        <taxon>Agrobacterium</taxon>
    </lineage>
</organism>
<sequence>MRNSGKFRGRSALLLSSTVGLALALSACTSVEYTAKEGPNGPKIATVNPATTPAQTSAQPATAEAAAGATPAAAAATVQTAETATSSQPAALPTAVAVKGGRVALPPASEIAAAAAIAAQMQPQQNEVAQASVTTSAPTTATALAPTSAAPAAAAIETADVAAKPAAHNAAADLPQVVAVKGSFPPAPPPPGSPSIGTELTAERKVIPLPKPDSTVLAYAAGPTNAALAAIRQNESMTTPLNSAPAGREKLSGLITKYATMYDVPEDLVHRVVRRESMYNPGAYSSGNFGLMQIRHATARSMGFDGPASGLFDAETNLKYAVKYLRGAWVVAGNDRDNAVRLYARGYYYDAKRKGMLHVLRK</sequence>
<dbReference type="AlphaFoldDB" id="A0A1S7P0A4"/>
<feature type="domain" description="Transglycosylase SLT" evidence="4">
    <location>
        <begin position="254"/>
        <end position="346"/>
    </location>
</feature>
<evidence type="ECO:0000259" key="4">
    <source>
        <dbReference type="Pfam" id="PF01464"/>
    </source>
</evidence>
<feature type="compositionally biased region" description="Low complexity" evidence="2">
    <location>
        <begin position="49"/>
        <end position="61"/>
    </location>
</feature>
<dbReference type="InterPro" id="IPR008258">
    <property type="entry name" value="Transglycosylase_SLT_dom_1"/>
</dbReference>
<dbReference type="Gene3D" id="1.10.530.10">
    <property type="match status" value="1"/>
</dbReference>
<reference evidence="5 6" key="1">
    <citation type="submission" date="2016-01" db="EMBL/GenBank/DDBJ databases">
        <authorList>
            <person name="Oliw E.H."/>
        </authorList>
    </citation>
    <scope>NUCLEOTIDE SEQUENCE [LARGE SCALE GENOMIC DNA]</scope>
    <source>
        <strain evidence="5 6">Zutra 3-1</strain>
    </source>
</reference>
<evidence type="ECO:0000313" key="5">
    <source>
        <dbReference type="EMBL" id="CUX13779.1"/>
    </source>
</evidence>